<keyword evidence="3" id="KW-1185">Reference proteome</keyword>
<dbReference type="EMBL" id="FYEW01000003">
    <property type="protein sequence ID" value="SNC77409.1"/>
    <property type="molecule type" value="Genomic_DNA"/>
</dbReference>
<dbReference type="InterPro" id="IPR053145">
    <property type="entry name" value="AB_hydrolase_Est10"/>
</dbReference>
<dbReference type="PANTHER" id="PTHR43265">
    <property type="entry name" value="ESTERASE ESTD"/>
    <property type="match status" value="1"/>
</dbReference>
<dbReference type="OrthoDB" id="9809549at2"/>
<dbReference type="AlphaFoldDB" id="A0A212UGL1"/>
<proteinExistence type="predicted"/>
<organism evidence="2 3">
    <name type="scientific">Hymenobacter gelipurpurascens</name>
    <dbReference type="NCBI Taxonomy" id="89968"/>
    <lineage>
        <taxon>Bacteria</taxon>
        <taxon>Pseudomonadati</taxon>
        <taxon>Bacteroidota</taxon>
        <taxon>Cytophagia</taxon>
        <taxon>Cytophagales</taxon>
        <taxon>Hymenobacteraceae</taxon>
        <taxon>Hymenobacter</taxon>
    </lineage>
</organism>
<dbReference type="GO" id="GO:0052689">
    <property type="term" value="F:carboxylic ester hydrolase activity"/>
    <property type="evidence" value="ECO:0007669"/>
    <property type="project" value="TreeGrafter"/>
</dbReference>
<feature type="domain" description="Serine aminopeptidase S33" evidence="1">
    <location>
        <begin position="200"/>
        <end position="404"/>
    </location>
</feature>
<gene>
    <name evidence="2" type="ORF">SAMN06265337_3993</name>
</gene>
<dbReference type="PANTHER" id="PTHR43265:SF1">
    <property type="entry name" value="ESTERASE ESTD"/>
    <property type="match status" value="1"/>
</dbReference>
<protein>
    <recommendedName>
        <fullName evidence="1">Serine aminopeptidase S33 domain-containing protein</fullName>
    </recommendedName>
</protein>
<accession>A0A212UGL1</accession>
<dbReference type="SUPFAM" id="SSF53474">
    <property type="entry name" value="alpha/beta-Hydrolases"/>
    <property type="match status" value="1"/>
</dbReference>
<dbReference type="Proteomes" id="UP000198131">
    <property type="component" value="Unassembled WGS sequence"/>
</dbReference>
<dbReference type="Gene3D" id="3.40.50.1820">
    <property type="entry name" value="alpha/beta hydrolase"/>
    <property type="match status" value="1"/>
</dbReference>
<evidence type="ECO:0000259" key="1">
    <source>
        <dbReference type="Pfam" id="PF12146"/>
    </source>
</evidence>
<dbReference type="InterPro" id="IPR029058">
    <property type="entry name" value="AB_hydrolase_fold"/>
</dbReference>
<reference evidence="3" key="1">
    <citation type="submission" date="2017-06" db="EMBL/GenBank/DDBJ databases">
        <authorList>
            <person name="Varghese N."/>
            <person name="Submissions S."/>
        </authorList>
    </citation>
    <scope>NUCLEOTIDE SEQUENCE [LARGE SCALE GENOMIC DNA]</scope>
    <source>
        <strain evidence="3">DSM 11116</strain>
    </source>
</reference>
<evidence type="ECO:0000313" key="2">
    <source>
        <dbReference type="EMBL" id="SNC77409.1"/>
    </source>
</evidence>
<dbReference type="Pfam" id="PF12146">
    <property type="entry name" value="Hydrolase_4"/>
    <property type="match status" value="1"/>
</dbReference>
<evidence type="ECO:0000313" key="3">
    <source>
        <dbReference type="Proteomes" id="UP000198131"/>
    </source>
</evidence>
<dbReference type="RefSeq" id="WP_088845389.1">
    <property type="nucleotide sequence ID" value="NZ_FYEW01000003.1"/>
</dbReference>
<name>A0A212UGL1_9BACT</name>
<sequence length="472" mass="50568">MNTLVRLPWWRQGLVWLVLLLTMATRTLADDAPAPLDGYWKGPLKVPGGQLEVIFRLIKLTDGTYFAAMDVPLQKVSRMPVAVSVRGDTVSMLAEEAGSRFLGRITSDGKKIDGTWSQPGFAVPMTLEFAPATINTNPKARLTPPYREEEVLFTNIPVDLRLAGMLTIPAGQGPFPAVVLVSDAGAQDRDETIGDYRVLGSLGDYLTRRGIAVLRFDDRGVGQSGGTMGKATAPDVVSDVQAALNYLRTRPEIDLEHMGVIGHGEGGNVALLAASQPLPPSFVVTLAAPGLPGKVLLAQRQANTLKAAGTAPAQIDEALKKQMAMFDVILQSTDAAQAQTMVANMLRQSNALLDAAGAQESALDMTSPHYKAFLTFDPTAKLGDVKCPVLLLNGTADLNVGADANLAILTKNLKNSPSVTPRKLPGVNHLFQADPSEWPLVNGQQKEVFSPAAQEAIREWIVLQTKAVKVKK</sequence>
<dbReference type="InterPro" id="IPR022742">
    <property type="entry name" value="Hydrolase_4"/>
</dbReference>